<gene>
    <name evidence="2" type="ORF">MSAN_00736100</name>
</gene>
<reference evidence="2" key="1">
    <citation type="submission" date="2020-05" db="EMBL/GenBank/DDBJ databases">
        <title>Mycena genomes resolve the evolution of fungal bioluminescence.</title>
        <authorList>
            <person name="Tsai I.J."/>
        </authorList>
    </citation>
    <scope>NUCLEOTIDE SEQUENCE</scope>
    <source>
        <strain evidence="2">160909Yilan</strain>
    </source>
</reference>
<dbReference type="Proteomes" id="UP000623467">
    <property type="component" value="Unassembled WGS sequence"/>
</dbReference>
<proteinExistence type="predicted"/>
<name>A0A8H7DD29_9AGAR</name>
<accession>A0A8H7DD29</accession>
<evidence type="ECO:0000313" key="2">
    <source>
        <dbReference type="EMBL" id="KAF7371019.1"/>
    </source>
</evidence>
<organism evidence="2 3">
    <name type="scientific">Mycena sanguinolenta</name>
    <dbReference type="NCBI Taxonomy" id="230812"/>
    <lineage>
        <taxon>Eukaryota</taxon>
        <taxon>Fungi</taxon>
        <taxon>Dikarya</taxon>
        <taxon>Basidiomycota</taxon>
        <taxon>Agaricomycotina</taxon>
        <taxon>Agaricomycetes</taxon>
        <taxon>Agaricomycetidae</taxon>
        <taxon>Agaricales</taxon>
        <taxon>Marasmiineae</taxon>
        <taxon>Mycenaceae</taxon>
        <taxon>Mycena</taxon>
    </lineage>
</organism>
<dbReference type="OrthoDB" id="2953449at2759"/>
<protein>
    <submittedName>
        <fullName evidence="2">Uncharacterized protein</fullName>
    </submittedName>
</protein>
<evidence type="ECO:0000256" key="1">
    <source>
        <dbReference type="SAM" id="MobiDB-lite"/>
    </source>
</evidence>
<dbReference type="EMBL" id="JACAZH010000004">
    <property type="protein sequence ID" value="KAF7371019.1"/>
    <property type="molecule type" value="Genomic_DNA"/>
</dbReference>
<dbReference type="AlphaFoldDB" id="A0A8H7DD29"/>
<comment type="caution">
    <text evidence="2">The sequence shown here is derived from an EMBL/GenBank/DDBJ whole genome shotgun (WGS) entry which is preliminary data.</text>
</comment>
<keyword evidence="3" id="KW-1185">Reference proteome</keyword>
<sequence>MTTTIPLSALATCENDTKFTKKFLFPKDDRLHRDMEYMWGLDAYTIDPTHERSILEIRSSMQVPFADGGNWALVPTEETLVAMRALQVHNTTVPISERKSFLTEFAAPEYEYIFVPLRTNVTFFIMRPGRDAQQFSAPYADFPRVTSSANPFFATFDSRLKIPQSLFSETWNMVFGRLTMHWYPGVIPKEFFHPPCYPETLISESEDESEPDTPPVDPETIVTPIEEGSWPVPGKKTRVCEWVRKDAKRPRMDTTLCSPPPPTPQKDRKKKFYDTVRAGPRWPVESKRGKGSPHVLLVTALS</sequence>
<feature type="region of interest" description="Disordered" evidence="1">
    <location>
        <begin position="250"/>
        <end position="272"/>
    </location>
</feature>
<evidence type="ECO:0000313" key="3">
    <source>
        <dbReference type="Proteomes" id="UP000623467"/>
    </source>
</evidence>